<evidence type="ECO:0000256" key="3">
    <source>
        <dbReference type="ARBA" id="ARBA00022705"/>
    </source>
</evidence>
<feature type="binding site" evidence="8">
    <location>
        <position position="154"/>
    </location>
    <ligand>
        <name>ATP</name>
        <dbReference type="ChEBI" id="CHEBI:30616"/>
    </ligand>
</feature>
<dbReference type="HAMAP" id="MF_00377">
    <property type="entry name" value="DnaA_bact"/>
    <property type="match status" value="1"/>
</dbReference>
<keyword evidence="4 8" id="KW-0547">Nucleotide-binding</keyword>
<dbReference type="SMART" id="SM00382">
    <property type="entry name" value="AAA"/>
    <property type="match status" value="1"/>
</dbReference>
<gene>
    <name evidence="8" type="primary">dnaA</name>
    <name evidence="15" type="ORF">SAMN05660772_00167</name>
</gene>
<evidence type="ECO:0000256" key="1">
    <source>
        <dbReference type="ARBA" id="ARBA00006583"/>
    </source>
</evidence>
<dbReference type="GO" id="GO:0005886">
    <property type="term" value="C:plasma membrane"/>
    <property type="evidence" value="ECO:0007669"/>
    <property type="project" value="TreeGrafter"/>
</dbReference>
<dbReference type="InterPro" id="IPR013317">
    <property type="entry name" value="DnaA_dom"/>
</dbReference>
<dbReference type="Gene3D" id="1.10.1750.10">
    <property type="match status" value="1"/>
</dbReference>
<organism evidence="15 16">
    <name type="scientific">Pasteurella testudinis DSM 23072</name>
    <dbReference type="NCBI Taxonomy" id="1122938"/>
    <lineage>
        <taxon>Bacteria</taxon>
        <taxon>Pseudomonadati</taxon>
        <taxon>Pseudomonadota</taxon>
        <taxon>Gammaproteobacteria</taxon>
        <taxon>Pasteurellales</taxon>
        <taxon>Pasteurellaceae</taxon>
        <taxon>Pasteurella</taxon>
    </lineage>
</organism>
<sequence length="443" mass="50317">MSSLWQDCLSHLQDKVSTTDFSTWLRPLQAEISNDTLMLYAQNSFVKKWVEEKYLVQIKETTRFLSKNDSFSVKVIDGIKPEAKPQAANNTSKNDAQADGKPFRSNLNPKHTFDNFVEGKSNQMARAVAQKVADNPGSSDSNPLYLYGSTGLGKTHLLHAIGNGILANNPDAKVVYMHSERFVQEMVKALRNDKIDSFKKFYRNLDALLIDDIQFFANKEGTQEEFFHTFNALFESNHQIILTSDRYPKEIDKIEDRLKSRFGWGLSIAIEPPDLETRVAILMKKAEESGTALPEDVAFFIGQKLRTNVRELEGALNRVRAWADFKGEHVTIDLVREALKDMLALQDKLVTIENIQKVVAEYYKIKVSDLKSKSRSRSVTRPRQLAMALAKELTNRSLPEIGKAFGDRDHTTVLHACRTIADLREKDNNIQEDFSNLIRTLSA</sequence>
<comment type="caution">
    <text evidence="8">Lacks conserved residue(s) required for the propagation of feature annotation.</text>
</comment>
<dbReference type="InterPro" id="IPR010921">
    <property type="entry name" value="Trp_repressor/repl_initiator"/>
</dbReference>
<feature type="binding site" evidence="8">
    <location>
        <position position="153"/>
    </location>
    <ligand>
        <name>ATP</name>
        <dbReference type="ChEBI" id="CHEBI:30616"/>
    </ligand>
</feature>
<dbReference type="FunFam" id="3.40.50.300:FF:000103">
    <property type="entry name" value="Chromosomal replication initiator protein DnaA"/>
    <property type="match status" value="1"/>
</dbReference>
<dbReference type="Gene3D" id="1.10.8.60">
    <property type="match status" value="1"/>
</dbReference>
<dbReference type="InterPro" id="IPR003593">
    <property type="entry name" value="AAA+_ATPase"/>
</dbReference>
<dbReference type="CDD" id="cd00009">
    <property type="entry name" value="AAA"/>
    <property type="match status" value="1"/>
</dbReference>
<dbReference type="SMART" id="SM00760">
    <property type="entry name" value="Bac_DnaA_C"/>
    <property type="match status" value="1"/>
</dbReference>
<dbReference type="Gene3D" id="3.40.50.300">
    <property type="entry name" value="P-loop containing nucleotide triphosphate hydrolases"/>
    <property type="match status" value="1"/>
</dbReference>
<keyword evidence="16" id="KW-1185">Reference proteome</keyword>
<keyword evidence="7 8" id="KW-0238">DNA-binding</keyword>
<dbReference type="Pfam" id="PF11638">
    <property type="entry name" value="DnaA_N"/>
    <property type="match status" value="1"/>
</dbReference>
<evidence type="ECO:0000256" key="4">
    <source>
        <dbReference type="ARBA" id="ARBA00022741"/>
    </source>
</evidence>
<dbReference type="InterPro" id="IPR038454">
    <property type="entry name" value="DnaA_N_sf"/>
</dbReference>
<comment type="subunit">
    <text evidence="8">Oligomerizes as a right-handed, spiral filament on DNA at oriC.</text>
</comment>
<evidence type="ECO:0000256" key="7">
    <source>
        <dbReference type="ARBA" id="ARBA00023125"/>
    </source>
</evidence>
<dbReference type="InterPro" id="IPR024633">
    <property type="entry name" value="DnaA_N_dom"/>
</dbReference>
<feature type="binding site" evidence="8">
    <location>
        <position position="151"/>
    </location>
    <ligand>
        <name>ATP</name>
        <dbReference type="ChEBI" id="CHEBI:30616"/>
    </ligand>
</feature>
<name>A0A1W1UBW7_9PAST</name>
<feature type="binding site" evidence="8">
    <location>
        <position position="155"/>
    </location>
    <ligand>
        <name>ATP</name>
        <dbReference type="ChEBI" id="CHEBI:30616"/>
    </ligand>
</feature>
<dbReference type="Proteomes" id="UP000192408">
    <property type="component" value="Unassembled WGS sequence"/>
</dbReference>
<feature type="domain" description="AAA+ ATPase" evidence="13">
    <location>
        <begin position="140"/>
        <end position="271"/>
    </location>
</feature>
<dbReference type="EMBL" id="FWWV01000001">
    <property type="protein sequence ID" value="SMB78586.1"/>
    <property type="molecule type" value="Genomic_DNA"/>
</dbReference>
<feature type="domain" description="Chromosomal replication initiator DnaA C-terminal" evidence="14">
    <location>
        <begin position="351"/>
        <end position="420"/>
    </location>
</feature>
<evidence type="ECO:0000256" key="10">
    <source>
        <dbReference type="RuleBase" id="RU000577"/>
    </source>
</evidence>
<comment type="similarity">
    <text evidence="1 8 11">Belongs to the DnaA family.</text>
</comment>
<dbReference type="InterPro" id="IPR001957">
    <property type="entry name" value="Chromosome_initiator_DnaA"/>
</dbReference>
<keyword evidence="3 8" id="KW-0235">DNA replication</keyword>
<dbReference type="RefSeq" id="WP_218563593.1">
    <property type="nucleotide sequence ID" value="NZ_FWWV01000001.1"/>
</dbReference>
<feature type="region of interest" description="Disordered" evidence="12">
    <location>
        <begin position="83"/>
        <end position="109"/>
    </location>
</feature>
<evidence type="ECO:0000256" key="5">
    <source>
        <dbReference type="ARBA" id="ARBA00022840"/>
    </source>
</evidence>
<dbReference type="GO" id="GO:0006270">
    <property type="term" value="P:DNA replication initiation"/>
    <property type="evidence" value="ECO:0007669"/>
    <property type="project" value="UniProtKB-UniRule"/>
</dbReference>
<evidence type="ECO:0000259" key="13">
    <source>
        <dbReference type="SMART" id="SM00382"/>
    </source>
</evidence>
<keyword evidence="6 8" id="KW-0446">Lipid-binding</keyword>
<dbReference type="InterPro" id="IPR027417">
    <property type="entry name" value="P-loop_NTPase"/>
</dbReference>
<dbReference type="PANTHER" id="PTHR30050:SF2">
    <property type="entry name" value="CHROMOSOMAL REPLICATION INITIATOR PROTEIN DNAA"/>
    <property type="match status" value="1"/>
</dbReference>
<dbReference type="NCBIfam" id="TIGR00362">
    <property type="entry name" value="DnaA"/>
    <property type="match status" value="1"/>
</dbReference>
<evidence type="ECO:0000256" key="6">
    <source>
        <dbReference type="ARBA" id="ARBA00023121"/>
    </source>
</evidence>
<evidence type="ECO:0000256" key="11">
    <source>
        <dbReference type="RuleBase" id="RU004227"/>
    </source>
</evidence>
<protein>
    <recommendedName>
        <fullName evidence="8 9">Chromosomal replication initiator protein DnaA</fullName>
    </recommendedName>
</protein>
<dbReference type="Gene3D" id="3.30.300.180">
    <property type="match status" value="1"/>
</dbReference>
<evidence type="ECO:0000313" key="16">
    <source>
        <dbReference type="Proteomes" id="UP000192408"/>
    </source>
</evidence>
<dbReference type="GO" id="GO:0006275">
    <property type="term" value="P:regulation of DNA replication"/>
    <property type="evidence" value="ECO:0007669"/>
    <property type="project" value="UniProtKB-UniRule"/>
</dbReference>
<dbReference type="SUPFAM" id="SSF48295">
    <property type="entry name" value="TrpR-like"/>
    <property type="match status" value="1"/>
</dbReference>
<dbReference type="Pfam" id="PF00308">
    <property type="entry name" value="Bac_DnaA"/>
    <property type="match status" value="1"/>
</dbReference>
<dbReference type="GO" id="GO:0008289">
    <property type="term" value="F:lipid binding"/>
    <property type="evidence" value="ECO:0007669"/>
    <property type="project" value="UniProtKB-KW"/>
</dbReference>
<comment type="subcellular location">
    <subcellularLocation>
        <location evidence="8">Cytoplasm</location>
    </subcellularLocation>
</comment>
<evidence type="ECO:0000313" key="15">
    <source>
        <dbReference type="EMBL" id="SMB78586.1"/>
    </source>
</evidence>
<keyword evidence="2 8" id="KW-0963">Cytoplasm</keyword>
<dbReference type="GO" id="GO:0005524">
    <property type="term" value="F:ATP binding"/>
    <property type="evidence" value="ECO:0007669"/>
    <property type="project" value="UniProtKB-UniRule"/>
</dbReference>
<dbReference type="PRINTS" id="PR00051">
    <property type="entry name" value="DNAA"/>
</dbReference>
<dbReference type="FunFam" id="1.10.1750.10:FF:000001">
    <property type="entry name" value="Chromosomal replication initiator protein DnaA"/>
    <property type="match status" value="1"/>
</dbReference>
<evidence type="ECO:0000256" key="8">
    <source>
        <dbReference type="HAMAP-Rule" id="MF_00377"/>
    </source>
</evidence>
<dbReference type="InterPro" id="IPR013159">
    <property type="entry name" value="DnaA_C"/>
</dbReference>
<dbReference type="PANTHER" id="PTHR30050">
    <property type="entry name" value="CHROMOSOMAL REPLICATION INITIATOR PROTEIN DNAA"/>
    <property type="match status" value="1"/>
</dbReference>
<accession>A0A1W1UBW7</accession>
<dbReference type="SUPFAM" id="SSF52540">
    <property type="entry name" value="P-loop containing nucleoside triphosphate hydrolases"/>
    <property type="match status" value="1"/>
</dbReference>
<evidence type="ECO:0000259" key="14">
    <source>
        <dbReference type="SMART" id="SM00760"/>
    </source>
</evidence>
<keyword evidence="5 8" id="KW-0067">ATP-binding</keyword>
<evidence type="ECO:0000256" key="12">
    <source>
        <dbReference type="SAM" id="MobiDB-lite"/>
    </source>
</evidence>
<dbReference type="STRING" id="1122938.SAMN05660772_00167"/>
<dbReference type="AlphaFoldDB" id="A0A1W1UBW7"/>
<dbReference type="Pfam" id="PF08299">
    <property type="entry name" value="Bac_DnaA_C"/>
    <property type="match status" value="1"/>
</dbReference>
<dbReference type="PROSITE" id="PS01008">
    <property type="entry name" value="DNAA"/>
    <property type="match status" value="1"/>
</dbReference>
<feature type="region of interest" description="Domain IV, binds dsDNA" evidence="8">
    <location>
        <begin position="324"/>
        <end position="443"/>
    </location>
</feature>
<dbReference type="InterPro" id="IPR020591">
    <property type="entry name" value="Chromosome_initiator_DnaA-like"/>
</dbReference>
<evidence type="ECO:0000256" key="9">
    <source>
        <dbReference type="NCBIfam" id="TIGR00362"/>
    </source>
</evidence>
<evidence type="ECO:0000256" key="2">
    <source>
        <dbReference type="ARBA" id="ARBA00022490"/>
    </source>
</evidence>
<comment type="domain">
    <text evidence="8">Domain I is involved in oligomerization and binding regulators, domain II is flexibile and of varying length in different bacteria, domain III forms the AAA+ region, while domain IV binds dsDNA.</text>
</comment>
<dbReference type="GO" id="GO:0003688">
    <property type="term" value="F:DNA replication origin binding"/>
    <property type="evidence" value="ECO:0007669"/>
    <property type="project" value="UniProtKB-UniRule"/>
</dbReference>
<comment type="function">
    <text evidence="8 10">Plays an essential role in the initiation and regulation of chromosomal replication. ATP-DnaA binds to the origin of replication (oriC) to initiate formation of the DNA replication initiation complex once per cell cycle. Binds the DnaA box (a 9 base pair repeat at the origin) and separates the double-stranded (ds)DNA. Forms a right-handed helical filament on oriC DNA; dsDNA binds to the exterior of the filament while single-stranded (ss)DNA is stabiized in the filament's interior. The ATP-DnaA-oriC complex binds and stabilizes one strand of the AT-rich DNA unwinding element (DUE), permitting loading of DNA polymerase. After initiation quickly degrades to an ADP-DnaA complex that is not apt for DNA replication. Binds acidic phospholipids.</text>
</comment>
<reference evidence="16" key="1">
    <citation type="submission" date="2017-04" db="EMBL/GenBank/DDBJ databases">
        <authorList>
            <person name="Varghese N."/>
            <person name="Submissions S."/>
        </authorList>
    </citation>
    <scope>NUCLEOTIDE SEQUENCE [LARGE SCALE GENOMIC DNA]</scope>
    <source>
        <strain evidence="16">DSM 23072</strain>
    </source>
</reference>
<dbReference type="InterPro" id="IPR018312">
    <property type="entry name" value="Chromosome_initiator_DnaA_CS"/>
</dbReference>
<feature type="region of interest" description="Domain I, interacts with DnaA modulators" evidence="8">
    <location>
        <begin position="1"/>
        <end position="84"/>
    </location>
</feature>
<dbReference type="GO" id="GO:0005737">
    <property type="term" value="C:cytoplasm"/>
    <property type="evidence" value="ECO:0007669"/>
    <property type="project" value="UniProtKB-SubCell"/>
</dbReference>
<dbReference type="CDD" id="cd06571">
    <property type="entry name" value="Bac_DnaA_C"/>
    <property type="match status" value="1"/>
</dbReference>
<proteinExistence type="inferred from homology"/>
<dbReference type="FunFam" id="1.10.8.60:FF:000003">
    <property type="entry name" value="Chromosomal replication initiator protein DnaA"/>
    <property type="match status" value="1"/>
</dbReference>